<feature type="disulfide bond" evidence="9">
    <location>
        <begin position="650"/>
        <end position="659"/>
    </location>
</feature>
<feature type="region of interest" description="Disordered" evidence="11">
    <location>
        <begin position="720"/>
        <end position="754"/>
    </location>
</feature>
<evidence type="ECO:0000256" key="6">
    <source>
        <dbReference type="ARBA" id="ARBA00023136"/>
    </source>
</evidence>
<evidence type="ECO:0000256" key="11">
    <source>
        <dbReference type="SAM" id="MobiDB-lite"/>
    </source>
</evidence>
<accession>A0A8C6MZL8</accession>
<comment type="caution">
    <text evidence="9">Lacks conserved residue(s) required for the propagation of feature annotation.</text>
</comment>
<dbReference type="InterPro" id="IPR001762">
    <property type="entry name" value="Disintegrin_dom"/>
</dbReference>
<dbReference type="Pfam" id="PF00200">
    <property type="entry name" value="Disintegrin"/>
    <property type="match status" value="1"/>
</dbReference>
<keyword evidence="3 12" id="KW-0812">Transmembrane</keyword>
<reference evidence="17" key="1">
    <citation type="submission" date="2025-08" db="UniProtKB">
        <authorList>
            <consortium name="Ensembl"/>
        </authorList>
    </citation>
    <scope>IDENTIFICATION</scope>
</reference>
<feature type="domain" description="Peptidase M12B" evidence="16">
    <location>
        <begin position="187"/>
        <end position="384"/>
    </location>
</feature>
<evidence type="ECO:0000256" key="3">
    <source>
        <dbReference type="ARBA" id="ARBA00022692"/>
    </source>
</evidence>
<dbReference type="InterPro" id="IPR036436">
    <property type="entry name" value="Disintegrin_dom_sf"/>
</dbReference>
<dbReference type="GO" id="GO:0004222">
    <property type="term" value="F:metalloendopeptidase activity"/>
    <property type="evidence" value="ECO:0007669"/>
    <property type="project" value="InterPro"/>
</dbReference>
<dbReference type="InterPro" id="IPR002870">
    <property type="entry name" value="Peptidase_M12B_N"/>
</dbReference>
<dbReference type="Proteomes" id="UP000694415">
    <property type="component" value="Unplaced"/>
</dbReference>
<dbReference type="GO" id="GO:0006508">
    <property type="term" value="P:proteolysis"/>
    <property type="evidence" value="ECO:0007669"/>
    <property type="project" value="InterPro"/>
</dbReference>
<dbReference type="InterPro" id="IPR000742">
    <property type="entry name" value="EGF"/>
</dbReference>
<dbReference type="GO" id="GO:0007155">
    <property type="term" value="P:cell adhesion"/>
    <property type="evidence" value="ECO:0007669"/>
    <property type="project" value="TreeGrafter"/>
</dbReference>
<dbReference type="PROSITE" id="PS01186">
    <property type="entry name" value="EGF_2"/>
    <property type="match status" value="1"/>
</dbReference>
<proteinExistence type="predicted"/>
<name>A0A8C6MZL8_MUSSI</name>
<evidence type="ECO:0000313" key="18">
    <source>
        <dbReference type="Proteomes" id="UP000694415"/>
    </source>
</evidence>
<dbReference type="Pfam" id="PF08516">
    <property type="entry name" value="ADAM_CR"/>
    <property type="match status" value="1"/>
</dbReference>
<feature type="signal peptide" evidence="13">
    <location>
        <begin position="1"/>
        <end position="22"/>
    </location>
</feature>
<comment type="subcellular location">
    <subcellularLocation>
        <location evidence="1">Membrane</location>
        <topology evidence="1">Single-pass membrane protein</topology>
    </subcellularLocation>
</comment>
<keyword evidence="18" id="KW-1185">Reference proteome</keyword>
<dbReference type="PANTHER" id="PTHR11905">
    <property type="entry name" value="ADAM A DISINTEGRIN AND METALLOPROTEASE DOMAIN"/>
    <property type="match status" value="1"/>
</dbReference>
<dbReference type="InterPro" id="IPR034027">
    <property type="entry name" value="Reprolysin_adamalysin"/>
</dbReference>
<evidence type="ECO:0000256" key="12">
    <source>
        <dbReference type="SAM" id="Phobius"/>
    </source>
</evidence>
<dbReference type="Gene3D" id="4.10.70.10">
    <property type="entry name" value="Disintegrin domain"/>
    <property type="match status" value="1"/>
</dbReference>
<feature type="disulfide bond" evidence="9">
    <location>
        <begin position="632"/>
        <end position="642"/>
    </location>
</feature>
<dbReference type="GO" id="GO:0005886">
    <property type="term" value="C:plasma membrane"/>
    <property type="evidence" value="ECO:0007669"/>
    <property type="project" value="TreeGrafter"/>
</dbReference>
<evidence type="ECO:0000256" key="10">
    <source>
        <dbReference type="PROSITE-ProRule" id="PRU00276"/>
    </source>
</evidence>
<dbReference type="FunFam" id="3.40.390.10:FF:000002">
    <property type="entry name" value="Disintegrin and metalloproteinase domain-containing protein 22"/>
    <property type="match status" value="1"/>
</dbReference>
<dbReference type="InterPro" id="IPR006586">
    <property type="entry name" value="ADAM_Cys-rich"/>
</dbReference>
<evidence type="ECO:0000256" key="5">
    <source>
        <dbReference type="ARBA" id="ARBA00022989"/>
    </source>
</evidence>
<feature type="chain" id="PRO_5034533708" evidence="13">
    <location>
        <begin position="23"/>
        <end position="754"/>
    </location>
</feature>
<feature type="domain" description="EGF-like" evidence="14">
    <location>
        <begin position="628"/>
        <end position="660"/>
    </location>
</feature>
<feature type="domain" description="Disintegrin" evidence="15">
    <location>
        <begin position="391"/>
        <end position="483"/>
    </location>
</feature>
<evidence type="ECO:0000256" key="7">
    <source>
        <dbReference type="ARBA" id="ARBA00023157"/>
    </source>
</evidence>
<evidence type="ECO:0000313" key="17">
    <source>
        <dbReference type="Ensembl" id="ENSMSIP00000024332.1"/>
    </source>
</evidence>
<keyword evidence="4 13" id="KW-0732">Signal</keyword>
<dbReference type="Ensembl" id="ENSMSIT00000030692.1">
    <property type="protein sequence ID" value="ENSMSIP00000024332.1"/>
    <property type="gene ID" value="ENSMSIG00000020547.1"/>
</dbReference>
<evidence type="ECO:0000256" key="1">
    <source>
        <dbReference type="ARBA" id="ARBA00004167"/>
    </source>
</evidence>
<dbReference type="SUPFAM" id="SSF55486">
    <property type="entry name" value="Metalloproteases ('zincins'), catalytic domain"/>
    <property type="match status" value="1"/>
</dbReference>
<evidence type="ECO:0000259" key="15">
    <source>
        <dbReference type="PROSITE" id="PS50214"/>
    </source>
</evidence>
<organism evidence="17 18">
    <name type="scientific">Mus spicilegus</name>
    <name type="common">Mound-building mouse</name>
    <dbReference type="NCBI Taxonomy" id="10103"/>
    <lineage>
        <taxon>Eukaryota</taxon>
        <taxon>Metazoa</taxon>
        <taxon>Chordata</taxon>
        <taxon>Craniata</taxon>
        <taxon>Vertebrata</taxon>
        <taxon>Euteleostomi</taxon>
        <taxon>Mammalia</taxon>
        <taxon>Eutheria</taxon>
        <taxon>Euarchontoglires</taxon>
        <taxon>Glires</taxon>
        <taxon>Rodentia</taxon>
        <taxon>Myomorpha</taxon>
        <taxon>Muroidea</taxon>
        <taxon>Muridae</taxon>
        <taxon>Murinae</taxon>
        <taxon>Mus</taxon>
        <taxon>Mus</taxon>
    </lineage>
</organism>
<dbReference type="PANTHER" id="PTHR11905:SF24">
    <property type="entry name" value="DISINTEGRIN AND METALLOPROTEINASE DOMAIN-CONTAINING PROTEIN 32"/>
    <property type="match status" value="1"/>
</dbReference>
<evidence type="ECO:0000256" key="4">
    <source>
        <dbReference type="ARBA" id="ARBA00022729"/>
    </source>
</evidence>
<dbReference type="SMART" id="SM00050">
    <property type="entry name" value="DISIN"/>
    <property type="match status" value="1"/>
</dbReference>
<sequence length="754" mass="83932">MLGAMLHTLLLLLLAELGGLLASGPESQSSFLEIIFPEKIEDKTHSEEQISYIIPINKKQYTVHLQKRYFLTNRFMVYMYNQGSTSFHSPNIPAQCYYQGHIKGYPNSVATLSTCSGLRGFLQFENVSYGIEPLQSAFTSQHIVYKLGNKEKELIFNKNSRNIEMPTNYGILINKKPKSPFKNLFPLYLEMSIVVDKALYDYLGSDSNIVTNKIIEIISLINSVFAQLKVTIVLSSLELWSDKNKIPTVGEADELLHKFLEWKQAYLTLRPHDVAYLFIYNEYPNYMGATYPGKMCTAHYSAGITMYPKDMTLEAFSVILTQMLGLSLGISYDEPEKCHCSEPICIMNPRAMQYGGVKSFSNCSLNDFEHFKSNEGAKCLQNKPQMQRTAAAVCGNGKVEGDEICDCGSEAECGPDSCCEPNRCVLKAGSACDSKSPSSTCCKNCQFLPEKHQCRPEKHLYCDIPEVCNGSSGNCPPDVTINNGHVCKESGTICYNGDCPDLDRVCESIYGAGSVNAPFACYEEIQGQNDRFGNCGKDNRNRYVFCGWRNLICGRLICTYPSRMPYNPPNNSTASVIYAFVRDKVCITVDFGSSVKEDPLRVANGATCDLDRICLNGVCIESRFLKDQSKTCSSKCHGNGVCNSHGVCHCNDGYSPPNCQYPMTKRSASLWSGKHDLPMERASKNQEKKWLLSLYIVLIILASVFLIGTGWKGLKQCGSKEEESMSSESKSEDSTYTYVSRSTSETSSMTSTSS</sequence>
<evidence type="ECO:0000256" key="8">
    <source>
        <dbReference type="ARBA" id="ARBA00023180"/>
    </source>
</evidence>
<dbReference type="InterPro" id="IPR024079">
    <property type="entry name" value="MetalloPept_cat_dom_sf"/>
</dbReference>
<keyword evidence="2 9" id="KW-0245">EGF-like domain</keyword>
<dbReference type="PROSITE" id="PS50026">
    <property type="entry name" value="EGF_3"/>
    <property type="match status" value="1"/>
</dbReference>
<dbReference type="Pfam" id="PF01562">
    <property type="entry name" value="Pep_M12B_propep"/>
    <property type="match status" value="1"/>
</dbReference>
<dbReference type="AlphaFoldDB" id="A0A8C6MZL8"/>
<keyword evidence="6 12" id="KW-0472">Membrane</keyword>
<evidence type="ECO:0000256" key="13">
    <source>
        <dbReference type="SAM" id="SignalP"/>
    </source>
</evidence>
<dbReference type="GeneTree" id="ENSGT00940000161015"/>
<dbReference type="InterPro" id="IPR001590">
    <property type="entry name" value="Peptidase_M12B"/>
</dbReference>
<dbReference type="Pfam" id="PF01421">
    <property type="entry name" value="Reprolysin"/>
    <property type="match status" value="1"/>
</dbReference>
<evidence type="ECO:0000256" key="9">
    <source>
        <dbReference type="PROSITE-ProRule" id="PRU00076"/>
    </source>
</evidence>
<dbReference type="GO" id="GO:0007339">
    <property type="term" value="P:binding of sperm to zona pellucida"/>
    <property type="evidence" value="ECO:0007669"/>
    <property type="project" value="TreeGrafter"/>
</dbReference>
<feature type="transmembrane region" description="Helical" evidence="12">
    <location>
        <begin position="690"/>
        <end position="711"/>
    </location>
</feature>
<keyword evidence="8" id="KW-0325">Glycoprotein</keyword>
<dbReference type="PROSITE" id="PS50214">
    <property type="entry name" value="DISINTEGRIN_2"/>
    <property type="match status" value="1"/>
</dbReference>
<protein>
    <submittedName>
        <fullName evidence="17">A disintegrin and metallopeptidase domain 32</fullName>
    </submittedName>
</protein>
<dbReference type="SUPFAM" id="SSF57552">
    <property type="entry name" value="Blood coagulation inhibitor (disintegrin)"/>
    <property type="match status" value="1"/>
</dbReference>
<dbReference type="GO" id="GO:0008584">
    <property type="term" value="P:male gonad development"/>
    <property type="evidence" value="ECO:0007669"/>
    <property type="project" value="TreeGrafter"/>
</dbReference>
<feature type="disulfide bond" evidence="10">
    <location>
        <begin position="340"/>
        <end position="345"/>
    </location>
</feature>
<keyword evidence="7 9" id="KW-1015">Disulfide bond</keyword>
<dbReference type="SMART" id="SM00608">
    <property type="entry name" value="ACR"/>
    <property type="match status" value="1"/>
</dbReference>
<reference evidence="17" key="2">
    <citation type="submission" date="2025-09" db="UniProtKB">
        <authorList>
            <consortium name="Ensembl"/>
        </authorList>
    </citation>
    <scope>IDENTIFICATION</scope>
</reference>
<dbReference type="FunFam" id="4.10.70.10:FF:000003">
    <property type="entry name" value="Disintegrin and metalloproteinase domain-containing protein 17"/>
    <property type="match status" value="1"/>
</dbReference>
<dbReference type="PROSITE" id="PS50215">
    <property type="entry name" value="ADAM_MEPRO"/>
    <property type="match status" value="1"/>
</dbReference>
<keyword evidence="5 12" id="KW-1133">Transmembrane helix</keyword>
<feature type="compositionally biased region" description="Basic and acidic residues" evidence="11">
    <location>
        <begin position="720"/>
        <end position="733"/>
    </location>
</feature>
<dbReference type="CDD" id="cd04269">
    <property type="entry name" value="ZnMc_adamalysin_II_like"/>
    <property type="match status" value="1"/>
</dbReference>
<dbReference type="Gene3D" id="3.40.390.10">
    <property type="entry name" value="Collagenase (Catalytic Domain)"/>
    <property type="match status" value="1"/>
</dbReference>
<evidence type="ECO:0000256" key="2">
    <source>
        <dbReference type="ARBA" id="ARBA00022536"/>
    </source>
</evidence>
<dbReference type="GO" id="GO:0009986">
    <property type="term" value="C:cell surface"/>
    <property type="evidence" value="ECO:0007669"/>
    <property type="project" value="Ensembl"/>
</dbReference>
<feature type="compositionally biased region" description="Low complexity" evidence="11">
    <location>
        <begin position="734"/>
        <end position="754"/>
    </location>
</feature>
<evidence type="ECO:0000259" key="14">
    <source>
        <dbReference type="PROSITE" id="PS50026"/>
    </source>
</evidence>
<evidence type="ECO:0000259" key="16">
    <source>
        <dbReference type="PROSITE" id="PS50215"/>
    </source>
</evidence>